<name>A0A7Y5ASN0_9GAMM</name>
<keyword evidence="2" id="KW-1185">Reference proteome</keyword>
<dbReference type="Proteomes" id="UP000523161">
    <property type="component" value="Unassembled WGS sequence"/>
</dbReference>
<protein>
    <submittedName>
        <fullName evidence="1">Uncharacterized protein</fullName>
    </submittedName>
</protein>
<dbReference type="AlphaFoldDB" id="A0A7Y5ASN0"/>
<dbReference type="EMBL" id="JABSOD010000017">
    <property type="protein sequence ID" value="NRQ43793.1"/>
    <property type="molecule type" value="Genomic_DNA"/>
</dbReference>
<comment type="caution">
    <text evidence="1">The sequence shown here is derived from an EMBL/GenBank/DDBJ whole genome shotgun (WGS) entry which is preliminary data.</text>
</comment>
<evidence type="ECO:0000313" key="1">
    <source>
        <dbReference type="EMBL" id="NRQ43793.1"/>
    </source>
</evidence>
<proteinExistence type="predicted"/>
<evidence type="ECO:0000313" key="2">
    <source>
        <dbReference type="Proteomes" id="UP000523161"/>
    </source>
</evidence>
<reference evidence="1 2" key="1">
    <citation type="submission" date="2020-06" db="EMBL/GenBank/DDBJ databases">
        <title>Rheinheimera sp. nov., a marine bacterium isolated from coastal.</title>
        <authorList>
            <person name="Yu Q."/>
            <person name="Qi Y."/>
            <person name="Pu J."/>
        </authorList>
    </citation>
    <scope>NUCLEOTIDE SEQUENCE [LARGE SCALE GENOMIC DNA]</scope>
    <source>
        <strain evidence="1 2">YQF-2</strain>
    </source>
</reference>
<accession>A0A7Y5ASN0</accession>
<dbReference type="RefSeq" id="WP_173502029.1">
    <property type="nucleotide sequence ID" value="NZ_JABSOD010000017.1"/>
</dbReference>
<organism evidence="1 2">
    <name type="scientific">Rheinheimera lutimaris</name>
    <dbReference type="NCBI Taxonomy" id="2740584"/>
    <lineage>
        <taxon>Bacteria</taxon>
        <taxon>Pseudomonadati</taxon>
        <taxon>Pseudomonadota</taxon>
        <taxon>Gammaproteobacteria</taxon>
        <taxon>Chromatiales</taxon>
        <taxon>Chromatiaceae</taxon>
        <taxon>Rheinheimera</taxon>
    </lineage>
</organism>
<gene>
    <name evidence="1" type="ORF">HRH59_14660</name>
</gene>
<sequence length="278" mass="30425">MSYLTLCSITLNHQYFSDGLLQQGELVVAGESKAALQNAQLLFKPTKQGGLLLLDSDRRDITAACCDPVLTLYLLLYSKDPQFGSYSAPSVTADQLLYCDNRQPQASGALHAGPQLASAELMDISAAELAALSQLKRRPLPVLVLALAINRAAVEQLTADNAAAYSVQFGCRHSIWRYYLCGSSFNAASLHIADMAQQQQFVQRADTRLPNGRLARVFESGQPLMLTQFSPYRFALVSRADSMEKILIKRLPVAAAGQFDRAVVNGVESNVSEIYLNY</sequence>